<protein>
    <recommendedName>
        <fullName evidence="5">NADH-quinone oxidoreductase subunit H</fullName>
        <ecNumber evidence="5">7.1.1.-</ecNumber>
    </recommendedName>
    <alternativeName>
        <fullName evidence="5">NADH dehydrogenase I subunit H</fullName>
    </alternativeName>
    <alternativeName>
        <fullName evidence="5">NDH-1 subunit H</fullName>
    </alternativeName>
</protein>
<dbReference type="EC" id="7.1.1.-" evidence="5"/>
<dbReference type="GO" id="GO:0016655">
    <property type="term" value="F:oxidoreductase activity, acting on NAD(P)H, quinone or similar compound as acceptor"/>
    <property type="evidence" value="ECO:0007669"/>
    <property type="project" value="UniProtKB-UniRule"/>
</dbReference>
<keyword evidence="4 5" id="KW-0472">Membrane</keyword>
<feature type="transmembrane region" description="Helical" evidence="5">
    <location>
        <begin position="459"/>
        <end position="483"/>
    </location>
</feature>
<feature type="transmembrane region" description="Helical" evidence="5">
    <location>
        <begin position="413"/>
        <end position="433"/>
    </location>
</feature>
<evidence type="ECO:0000256" key="2">
    <source>
        <dbReference type="ARBA" id="ARBA00022692"/>
    </source>
</evidence>
<dbReference type="InterPro" id="IPR001694">
    <property type="entry name" value="NADH_UbQ_OxRdtase_su1/FPO"/>
</dbReference>
<comment type="similarity">
    <text evidence="5 6">Belongs to the complex I subunit 1 family.</text>
</comment>
<feature type="transmembrane region" description="Helical" evidence="5">
    <location>
        <begin position="356"/>
        <end position="376"/>
    </location>
</feature>
<feature type="transmembrane region" description="Helical" evidence="5">
    <location>
        <begin position="131"/>
        <end position="150"/>
    </location>
</feature>
<feature type="transmembrane region" description="Helical" evidence="5">
    <location>
        <begin position="326"/>
        <end position="344"/>
    </location>
</feature>
<keyword evidence="5" id="KW-1278">Translocase</keyword>
<dbReference type="EMBL" id="CP012673">
    <property type="protein sequence ID" value="AUX39421.1"/>
    <property type="molecule type" value="Genomic_DNA"/>
</dbReference>
<evidence type="ECO:0000256" key="6">
    <source>
        <dbReference type="RuleBase" id="RU000471"/>
    </source>
</evidence>
<dbReference type="Pfam" id="PF00146">
    <property type="entry name" value="NADHdh"/>
    <property type="match status" value="1"/>
</dbReference>
<reference evidence="7 8" key="1">
    <citation type="submission" date="2015-09" db="EMBL/GenBank/DDBJ databases">
        <title>Sorangium comparison.</title>
        <authorList>
            <person name="Zaburannyi N."/>
            <person name="Bunk B."/>
            <person name="Overmann J."/>
            <person name="Mueller R."/>
        </authorList>
    </citation>
    <scope>NUCLEOTIDE SEQUENCE [LARGE SCALE GENOMIC DNA]</scope>
    <source>
        <strain evidence="7 8">So ce26</strain>
    </source>
</reference>
<comment type="subunit">
    <text evidence="5">NDH-1 is composed of 14 different subunits. Subunits NuoA, H, J, K, L, M, N constitute the membrane sector of the complex.</text>
</comment>
<evidence type="ECO:0000256" key="1">
    <source>
        <dbReference type="ARBA" id="ARBA00004141"/>
    </source>
</evidence>
<keyword evidence="5" id="KW-1003">Cell membrane</keyword>
<evidence type="ECO:0000313" key="7">
    <source>
        <dbReference type="EMBL" id="AUX39421.1"/>
    </source>
</evidence>
<dbReference type="OrthoDB" id="9803734at2"/>
<feature type="transmembrane region" description="Helical" evidence="5">
    <location>
        <begin position="503"/>
        <end position="521"/>
    </location>
</feature>
<feature type="transmembrane region" description="Helical" evidence="5">
    <location>
        <begin position="220"/>
        <end position="239"/>
    </location>
</feature>
<evidence type="ECO:0000313" key="8">
    <source>
        <dbReference type="Proteomes" id="UP000238348"/>
    </source>
</evidence>
<feature type="transmembrane region" description="Helical" evidence="5">
    <location>
        <begin position="6"/>
        <end position="27"/>
    </location>
</feature>
<comment type="catalytic activity">
    <reaction evidence="5">
        <text>a quinone + NADH + 5 H(+)(in) = a quinol + NAD(+) + 4 H(+)(out)</text>
        <dbReference type="Rhea" id="RHEA:57888"/>
        <dbReference type="ChEBI" id="CHEBI:15378"/>
        <dbReference type="ChEBI" id="CHEBI:24646"/>
        <dbReference type="ChEBI" id="CHEBI:57540"/>
        <dbReference type="ChEBI" id="CHEBI:57945"/>
        <dbReference type="ChEBI" id="CHEBI:132124"/>
    </reaction>
</comment>
<evidence type="ECO:0000256" key="3">
    <source>
        <dbReference type="ARBA" id="ARBA00022989"/>
    </source>
</evidence>
<feature type="transmembrane region" description="Helical" evidence="5">
    <location>
        <begin position="87"/>
        <end position="110"/>
    </location>
</feature>
<dbReference type="GO" id="GO:0009060">
    <property type="term" value="P:aerobic respiration"/>
    <property type="evidence" value="ECO:0007669"/>
    <property type="project" value="TreeGrafter"/>
</dbReference>
<feature type="transmembrane region" description="Helical" evidence="5">
    <location>
        <begin position="48"/>
        <end position="75"/>
    </location>
</feature>
<comment type="function">
    <text evidence="5">NDH-1 shuttles electrons from NADH, via FMN and iron-sulfur (Fe-S) centers, to quinones in the respiratory chain. The immediate electron acceptor for the enzyme in this species is believed to be ubiquinone. Couples the redox reaction to proton translocation (for every two electrons transferred, four hydrogen ions are translocated across the cytoplasmic membrane), and thus conserves the redox energy in a proton gradient. This subunit may bind ubiquinone.</text>
</comment>
<dbReference type="PANTHER" id="PTHR11432:SF3">
    <property type="entry name" value="NADH-UBIQUINONE OXIDOREDUCTASE CHAIN 1"/>
    <property type="match status" value="1"/>
</dbReference>
<name>A0A2L0EJE6_SORCE</name>
<keyword evidence="3 5" id="KW-1133">Transmembrane helix</keyword>
<dbReference type="HAMAP" id="MF_01350">
    <property type="entry name" value="NDH1_NuoH"/>
    <property type="match status" value="1"/>
</dbReference>
<keyword evidence="5" id="KW-0874">Quinone</keyword>
<organism evidence="7 8">
    <name type="scientific">Sorangium cellulosum</name>
    <name type="common">Polyangium cellulosum</name>
    <dbReference type="NCBI Taxonomy" id="56"/>
    <lineage>
        <taxon>Bacteria</taxon>
        <taxon>Pseudomonadati</taxon>
        <taxon>Myxococcota</taxon>
        <taxon>Polyangia</taxon>
        <taxon>Polyangiales</taxon>
        <taxon>Polyangiaceae</taxon>
        <taxon>Sorangium</taxon>
    </lineage>
</organism>
<comment type="caution">
    <text evidence="5">Lacks conserved residue(s) required for the propagation of feature annotation.</text>
</comment>
<gene>
    <name evidence="5" type="primary">nuoH</name>
    <name evidence="7" type="ORF">SOCE26_008120</name>
</gene>
<evidence type="ECO:0000256" key="5">
    <source>
        <dbReference type="HAMAP-Rule" id="MF_01350"/>
    </source>
</evidence>
<feature type="transmembrane region" description="Helical" evidence="5">
    <location>
        <begin position="156"/>
        <end position="178"/>
    </location>
</feature>
<dbReference type="RefSeq" id="WP_104977387.1">
    <property type="nucleotide sequence ID" value="NZ_CP012673.1"/>
</dbReference>
<dbReference type="PANTHER" id="PTHR11432">
    <property type="entry name" value="NADH DEHYDROGENASE SUBUNIT 1"/>
    <property type="match status" value="1"/>
</dbReference>
<dbReference type="PROSITE" id="PS00668">
    <property type="entry name" value="COMPLEX1_ND1_2"/>
    <property type="match status" value="1"/>
</dbReference>
<keyword evidence="5 7" id="KW-0830">Ubiquinone</keyword>
<sequence>MTSVEVVLAIVKILIVVLFLLNMAAIATWADRRQGAMVQDRVGPNRAVVYLPSLIVKAIVLLPPTLLGALAVLTATRQMTAAAGAEALVIGAQLAVLVGWFSLLVFCASVRKGGPINAAEEALARVDPRSIFYAGVMAHVLVFFVTQAVPLSAAPLAARVANGLLAGLLFVSGIYAASRVPEGKVPLRLLGTLHAAADAIKMIWKEDFIPKNADRLLHSLAPLLAMFPALVTFAVIPFGDKLCFQDNGDRVFGFADLANLKHTVDPAFTCNGHVVNLQVADLNVGILYIFAMAGTGVIGAAIAGWASDNKFSLLGGLRAASQMVSYEVAMGLSVVGLFIIYSSVRLGDMVQWQVNHAWGIFVQPVAFVLFLAALCAETKRIPFDQPEGESEIVAGYFVEYSGMKFGMFMTGEYVELITSSALLVTLFFGGYHLPFLDRDGINVAIGGVQLLPKYEMTHLAVSVIYVVAFFGKTILMTWVQVFFRWTLPRFRYDQVMRLGWTKLLPLAIANMMVTGILVLAVDSAPAGLRDGLQAAADVTQAIVALGGFAAVVALIVGLLEPVERNRFLHSTAARFAAAAGGTKASPQQA</sequence>
<keyword evidence="2 5" id="KW-0812">Transmembrane</keyword>
<proteinExistence type="inferred from homology"/>
<dbReference type="InterPro" id="IPR018086">
    <property type="entry name" value="NADH_UbQ_OxRdtase_su1_CS"/>
</dbReference>
<dbReference type="GO" id="GO:0048038">
    <property type="term" value="F:quinone binding"/>
    <property type="evidence" value="ECO:0007669"/>
    <property type="project" value="UniProtKB-KW"/>
</dbReference>
<keyword evidence="5 6" id="KW-0520">NAD</keyword>
<dbReference type="GO" id="GO:0003954">
    <property type="term" value="F:NADH dehydrogenase activity"/>
    <property type="evidence" value="ECO:0007669"/>
    <property type="project" value="TreeGrafter"/>
</dbReference>
<dbReference type="Proteomes" id="UP000238348">
    <property type="component" value="Chromosome"/>
</dbReference>
<feature type="transmembrane region" description="Helical" evidence="5">
    <location>
        <begin position="286"/>
        <end position="306"/>
    </location>
</feature>
<dbReference type="GO" id="GO:0005886">
    <property type="term" value="C:plasma membrane"/>
    <property type="evidence" value="ECO:0007669"/>
    <property type="project" value="UniProtKB-SubCell"/>
</dbReference>
<comment type="subcellular location">
    <subcellularLocation>
        <location evidence="5 6">Cell membrane</location>
        <topology evidence="5 6">Multi-pass membrane protein</topology>
    </subcellularLocation>
    <subcellularLocation>
        <location evidence="1">Membrane</location>
        <topology evidence="1">Multi-pass membrane protein</topology>
    </subcellularLocation>
</comment>
<feature type="transmembrane region" description="Helical" evidence="5">
    <location>
        <begin position="541"/>
        <end position="559"/>
    </location>
</feature>
<evidence type="ECO:0000256" key="4">
    <source>
        <dbReference type="ARBA" id="ARBA00023136"/>
    </source>
</evidence>
<accession>A0A2L0EJE6</accession>
<dbReference type="AlphaFoldDB" id="A0A2L0EJE6"/>